<keyword evidence="7" id="KW-0539">Nucleus</keyword>
<evidence type="ECO:0000256" key="7">
    <source>
        <dbReference type="ARBA" id="ARBA00023242"/>
    </source>
</evidence>
<dbReference type="AlphaFoldDB" id="A0AAD4DK94"/>
<feature type="compositionally biased region" description="Gly residues" evidence="8">
    <location>
        <begin position="41"/>
        <end position="55"/>
    </location>
</feature>
<feature type="compositionally biased region" description="Basic and acidic residues" evidence="8">
    <location>
        <begin position="147"/>
        <end position="168"/>
    </location>
</feature>
<evidence type="ECO:0000256" key="2">
    <source>
        <dbReference type="ARBA" id="ARBA00004123"/>
    </source>
</evidence>
<dbReference type="PANTHER" id="PTHR31077">
    <property type="entry name" value="U4/U6.U5 SMALL NUCLEAR RIBONUCLEOPROTEIN 27 KDA PROTEIN"/>
    <property type="match status" value="1"/>
</dbReference>
<comment type="caution">
    <text evidence="10">The sequence shown here is derived from an EMBL/GenBank/DDBJ whole genome shotgun (WGS) entry which is preliminary data.</text>
</comment>
<dbReference type="Pfam" id="PF08648">
    <property type="entry name" value="SNRNP27"/>
    <property type="match status" value="1"/>
</dbReference>
<keyword evidence="5" id="KW-0507">mRNA processing</keyword>
<evidence type="ECO:0000256" key="1">
    <source>
        <dbReference type="ARBA" id="ARBA00003632"/>
    </source>
</evidence>
<dbReference type="GO" id="GO:0071011">
    <property type="term" value="C:precatalytic spliceosome"/>
    <property type="evidence" value="ECO:0007669"/>
    <property type="project" value="TreeGrafter"/>
</dbReference>
<evidence type="ECO:0000259" key="9">
    <source>
        <dbReference type="Pfam" id="PF08648"/>
    </source>
</evidence>
<dbReference type="PANTHER" id="PTHR31077:SF1">
    <property type="entry name" value="U4_U6.U5 SMALL NUCLEAR RIBONUCLEOPROTEIN 27 KDA PROTEIN"/>
    <property type="match status" value="1"/>
</dbReference>
<accession>A0AAD4DK94</accession>
<dbReference type="EMBL" id="JAAAIL010000067">
    <property type="protein sequence ID" value="KAG0280411.1"/>
    <property type="molecule type" value="Genomic_DNA"/>
</dbReference>
<comment type="subunit">
    <text evidence="4">Part of a tri-snRNP complex.</text>
</comment>
<feature type="compositionally biased region" description="Basic and acidic residues" evidence="8">
    <location>
        <begin position="9"/>
        <end position="21"/>
    </location>
</feature>
<evidence type="ECO:0000256" key="3">
    <source>
        <dbReference type="ARBA" id="ARBA00008218"/>
    </source>
</evidence>
<feature type="compositionally biased region" description="Basic and acidic residues" evidence="8">
    <location>
        <begin position="56"/>
        <end position="123"/>
    </location>
</feature>
<gene>
    <name evidence="10" type="ORF">BGZ95_010226</name>
</gene>
<proteinExistence type="inferred from homology"/>
<evidence type="ECO:0000256" key="4">
    <source>
        <dbReference type="ARBA" id="ARBA00011825"/>
    </source>
</evidence>
<dbReference type="GO" id="GO:0006397">
    <property type="term" value="P:mRNA processing"/>
    <property type="evidence" value="ECO:0007669"/>
    <property type="project" value="UniProtKB-KW"/>
</dbReference>
<dbReference type="GO" id="GO:0008380">
    <property type="term" value="P:RNA splicing"/>
    <property type="evidence" value="ECO:0007669"/>
    <property type="project" value="UniProtKB-KW"/>
</dbReference>
<keyword evidence="11" id="KW-1185">Reference proteome</keyword>
<dbReference type="InterPro" id="IPR013957">
    <property type="entry name" value="SNRNP27"/>
</dbReference>
<keyword evidence="6" id="KW-0508">mRNA splicing</keyword>
<name>A0AAD4DK94_9FUNG</name>
<protein>
    <recommendedName>
        <fullName evidence="9">U4/U6.U5 small nuclear ribonucleoprotein 27kDa protein domain-containing protein</fullName>
    </recommendedName>
</protein>
<comment type="function">
    <text evidence="1">May play a role in mRNA splicing.</text>
</comment>
<evidence type="ECO:0000256" key="6">
    <source>
        <dbReference type="ARBA" id="ARBA00023187"/>
    </source>
</evidence>
<comment type="subcellular location">
    <subcellularLocation>
        <location evidence="2">Nucleus</location>
    </subcellularLocation>
</comment>
<sequence>MPHSPSPDRSYDRRGPPKDWDAPEEEDGEISYTGNNRRSGPSGGGYRDSRAGGGGGRDRDRSRDRRDYRDRAGDRGGRRDDYNRGHRDNDAGGRRDHRDRDRSDRDRDRDRGGRDRDRNRDDKDDKDDEEGSYRRRRDDNMDESDDEKDKGKSKKGEETVGDTDKPLEELTPEEQEARMMAMMGFGGFDSTKGKKVAGADVSGVDIKKQRQYRQYMNRRGGFNRPLDSK</sequence>
<feature type="region of interest" description="Disordered" evidence="8">
    <location>
        <begin position="1"/>
        <end position="172"/>
    </location>
</feature>
<dbReference type="Proteomes" id="UP001194580">
    <property type="component" value="Unassembled WGS sequence"/>
</dbReference>
<evidence type="ECO:0000313" key="10">
    <source>
        <dbReference type="EMBL" id="KAG0280411.1"/>
    </source>
</evidence>
<reference evidence="10" key="1">
    <citation type="journal article" date="2020" name="Fungal Divers.">
        <title>Resolving the Mortierellaceae phylogeny through synthesis of multi-gene phylogenetics and phylogenomics.</title>
        <authorList>
            <person name="Vandepol N."/>
            <person name="Liber J."/>
            <person name="Desiro A."/>
            <person name="Na H."/>
            <person name="Kennedy M."/>
            <person name="Barry K."/>
            <person name="Grigoriev I.V."/>
            <person name="Miller A.N."/>
            <person name="O'Donnell K."/>
            <person name="Stajich J.E."/>
            <person name="Bonito G."/>
        </authorList>
    </citation>
    <scope>NUCLEOTIDE SEQUENCE</scope>
    <source>
        <strain evidence="10">NRRL 28262</strain>
    </source>
</reference>
<organism evidence="10 11">
    <name type="scientific">Linnemannia exigua</name>
    <dbReference type="NCBI Taxonomy" id="604196"/>
    <lineage>
        <taxon>Eukaryota</taxon>
        <taxon>Fungi</taxon>
        <taxon>Fungi incertae sedis</taxon>
        <taxon>Mucoromycota</taxon>
        <taxon>Mortierellomycotina</taxon>
        <taxon>Mortierellomycetes</taxon>
        <taxon>Mortierellales</taxon>
        <taxon>Mortierellaceae</taxon>
        <taxon>Linnemannia</taxon>
    </lineage>
</organism>
<evidence type="ECO:0000256" key="8">
    <source>
        <dbReference type="SAM" id="MobiDB-lite"/>
    </source>
</evidence>
<evidence type="ECO:0000313" key="11">
    <source>
        <dbReference type="Proteomes" id="UP001194580"/>
    </source>
</evidence>
<evidence type="ECO:0000256" key="5">
    <source>
        <dbReference type="ARBA" id="ARBA00022664"/>
    </source>
</evidence>
<comment type="similarity">
    <text evidence="3">Belongs to the SNUT3 family.</text>
</comment>
<feature type="domain" description="U4/U6.U5 small nuclear ribonucleoprotein 27kDa protein" evidence="9">
    <location>
        <begin position="174"/>
        <end position="228"/>
    </location>
</feature>